<dbReference type="SUPFAM" id="SSF51735">
    <property type="entry name" value="NAD(P)-binding Rossmann-fold domains"/>
    <property type="match status" value="1"/>
</dbReference>
<organism evidence="3 4">
    <name type="scientific">Littorina saxatilis</name>
    <dbReference type="NCBI Taxonomy" id="31220"/>
    <lineage>
        <taxon>Eukaryota</taxon>
        <taxon>Metazoa</taxon>
        <taxon>Spiralia</taxon>
        <taxon>Lophotrochozoa</taxon>
        <taxon>Mollusca</taxon>
        <taxon>Gastropoda</taxon>
        <taxon>Caenogastropoda</taxon>
        <taxon>Littorinimorpha</taxon>
        <taxon>Littorinoidea</taxon>
        <taxon>Littorinidae</taxon>
        <taxon>Littorina</taxon>
    </lineage>
</organism>
<dbReference type="Pfam" id="PF01370">
    <property type="entry name" value="Epimerase"/>
    <property type="match status" value="1"/>
</dbReference>
<dbReference type="GO" id="GO:0003978">
    <property type="term" value="F:UDP-glucose 4-epimerase activity"/>
    <property type="evidence" value="ECO:0007669"/>
    <property type="project" value="TreeGrafter"/>
</dbReference>
<dbReference type="AlphaFoldDB" id="A0AAN9B2Y4"/>
<dbReference type="Gene3D" id="3.40.50.720">
    <property type="entry name" value="NAD(P)-binding Rossmann-like Domain"/>
    <property type="match status" value="1"/>
</dbReference>
<name>A0AAN9B2Y4_9CAEN</name>
<evidence type="ECO:0000259" key="2">
    <source>
        <dbReference type="Pfam" id="PF01370"/>
    </source>
</evidence>
<reference evidence="3 4" key="1">
    <citation type="submission" date="2024-02" db="EMBL/GenBank/DDBJ databases">
        <title>Chromosome-scale genome assembly of the rough periwinkle Littorina saxatilis.</title>
        <authorList>
            <person name="De Jode A."/>
            <person name="Faria R."/>
            <person name="Formenti G."/>
            <person name="Sims Y."/>
            <person name="Smith T.P."/>
            <person name="Tracey A."/>
            <person name="Wood J.M.D."/>
            <person name="Zagrodzka Z.B."/>
            <person name="Johannesson K."/>
            <person name="Butlin R.K."/>
            <person name="Leder E.H."/>
        </authorList>
    </citation>
    <scope>NUCLEOTIDE SEQUENCE [LARGE SCALE GENOMIC DNA]</scope>
    <source>
        <strain evidence="3">Snail1</strain>
        <tissue evidence="3">Muscle</tissue>
    </source>
</reference>
<dbReference type="PANTHER" id="PTHR43725:SF32">
    <property type="entry name" value="NAD-DEPENDENT EPIMERASE_DEHYDRATASE DOMAIN-CONTAINING PROTEIN"/>
    <property type="match status" value="1"/>
</dbReference>
<comment type="caution">
    <text evidence="3">The sequence shown here is derived from an EMBL/GenBank/DDBJ whole genome shotgun (WGS) entry which is preliminary data.</text>
</comment>
<accession>A0AAN9B2Y4</accession>
<evidence type="ECO:0000256" key="1">
    <source>
        <dbReference type="SAM" id="MobiDB-lite"/>
    </source>
</evidence>
<gene>
    <name evidence="3" type="ORF">V1264_004837</name>
</gene>
<feature type="domain" description="NAD-dependent epimerase/dehydratase" evidence="2">
    <location>
        <begin position="56"/>
        <end position="296"/>
    </location>
</feature>
<sequence length="418" mass="46816">MESSSAPLKLASVPRHRAFPFVFVLMVCVGATWGFSLPSFPSMAAAAVDSSRPLKVLVFGGNGFLGGATVASLLEAGHEVVTVNRGNWYWDSAFLVKPHVQQVTCDRLYPLEKCQAMVDMVSNVTAFDAVIDFSAYHPEAVTGALQVLKDKLKLYIYISTDSVYDVCDKTHTHPSTETDSERPQSLKRQEELESHESYGHRKLLIEEELARQRVGGGVPYITLRLPDVIGPRDNTFRWWIYQSWMRLSDHLDKALAIPTYLVNTPMSVVYVPDVADVILKLLHPKPEAMDQAFNIACKETPTLLQLLTDMKATLNISDLPVLTDDSETAVHLFPSVKSGPVDISKAVDILGFTPTSLHQAVAETVEFYEKAMRNPYFHVPRKEIIRNLQTHFTSRPFKVLLGLKKHYGLDFQTPKDEL</sequence>
<dbReference type="EMBL" id="JBAMIC010000013">
    <property type="protein sequence ID" value="KAK7097933.1"/>
    <property type="molecule type" value="Genomic_DNA"/>
</dbReference>
<dbReference type="GO" id="GO:0005829">
    <property type="term" value="C:cytosol"/>
    <property type="evidence" value="ECO:0007669"/>
    <property type="project" value="TreeGrafter"/>
</dbReference>
<evidence type="ECO:0000313" key="3">
    <source>
        <dbReference type="EMBL" id="KAK7097933.1"/>
    </source>
</evidence>
<dbReference type="InterPro" id="IPR036291">
    <property type="entry name" value="NAD(P)-bd_dom_sf"/>
</dbReference>
<dbReference type="Proteomes" id="UP001374579">
    <property type="component" value="Unassembled WGS sequence"/>
</dbReference>
<feature type="region of interest" description="Disordered" evidence="1">
    <location>
        <begin position="172"/>
        <end position="194"/>
    </location>
</feature>
<dbReference type="GO" id="GO:0005996">
    <property type="term" value="P:monosaccharide metabolic process"/>
    <property type="evidence" value="ECO:0007669"/>
    <property type="project" value="TreeGrafter"/>
</dbReference>
<protein>
    <recommendedName>
        <fullName evidence="2">NAD-dependent epimerase/dehydratase domain-containing protein</fullName>
    </recommendedName>
</protein>
<dbReference type="PANTHER" id="PTHR43725">
    <property type="entry name" value="UDP-GLUCOSE 4-EPIMERASE"/>
    <property type="match status" value="1"/>
</dbReference>
<keyword evidence="4" id="KW-1185">Reference proteome</keyword>
<evidence type="ECO:0000313" key="4">
    <source>
        <dbReference type="Proteomes" id="UP001374579"/>
    </source>
</evidence>
<dbReference type="InterPro" id="IPR001509">
    <property type="entry name" value="Epimerase_deHydtase"/>
</dbReference>
<proteinExistence type="predicted"/>